<comment type="subcellular location">
    <subcellularLocation>
        <location evidence="1">Golgi apparatus membrane</location>
        <topology evidence="1">Peripheral membrane protein</topology>
        <orientation evidence="1">Cytoplasmic side</orientation>
    </subcellularLocation>
</comment>
<evidence type="ECO:0000313" key="5">
    <source>
        <dbReference type="EMBL" id="MFC5022646.1"/>
    </source>
</evidence>
<sequence length="219" mass="23599">MSVTLGEEVMLLSLDDESGVVKDRSTAAWAVAGGTLLELAMRNRVTVTNGRVRVADPAPTGVSLLDDRLRLLGDWTRRRPSGKVGDWLAKDQATAVRAALDSLCERGLVVEEQRRALGLFPVRRYPETDGSVERELRARLSAAVLDGGLPDDRTSALVALLHGARLHAIAFPGVPRKEIDARMAQIAEGQWAGESVRRAIRDMQATIAAVTAVTVTTIA</sequence>
<accession>A0ABV9XBU8</accession>
<proteinExistence type="predicted"/>
<evidence type="ECO:0000313" key="6">
    <source>
        <dbReference type="Proteomes" id="UP001595829"/>
    </source>
</evidence>
<evidence type="ECO:0000256" key="4">
    <source>
        <dbReference type="ARBA" id="ARBA00023136"/>
    </source>
</evidence>
<evidence type="ECO:0000256" key="1">
    <source>
        <dbReference type="ARBA" id="ARBA00004255"/>
    </source>
</evidence>
<evidence type="ECO:0000256" key="2">
    <source>
        <dbReference type="ARBA" id="ARBA00023034"/>
    </source>
</evidence>
<dbReference type="PANTHER" id="PTHR12704:SF2">
    <property type="entry name" value="GOLGI PHOSPHOPROTEIN 3 HOMOLOG SAURON"/>
    <property type="match status" value="1"/>
</dbReference>
<comment type="caution">
    <text evidence="5">The sequence shown here is derived from an EMBL/GenBank/DDBJ whole genome shotgun (WGS) entry which is preliminary data.</text>
</comment>
<dbReference type="Gene3D" id="1.10.3630.10">
    <property type="entry name" value="yeast vps74-n-term truncation variant domain like"/>
    <property type="match status" value="1"/>
</dbReference>
<gene>
    <name evidence="5" type="ORF">ACFPM3_10935</name>
</gene>
<evidence type="ECO:0000256" key="3">
    <source>
        <dbReference type="ARBA" id="ARBA00023121"/>
    </source>
</evidence>
<dbReference type="PANTHER" id="PTHR12704">
    <property type="entry name" value="TRANS-GOLGI PROTEIN GMX33"/>
    <property type="match status" value="1"/>
</dbReference>
<organism evidence="5 6">
    <name type="scientific">Streptomyces coeruleoprunus</name>
    <dbReference type="NCBI Taxonomy" id="285563"/>
    <lineage>
        <taxon>Bacteria</taxon>
        <taxon>Bacillati</taxon>
        <taxon>Actinomycetota</taxon>
        <taxon>Actinomycetes</taxon>
        <taxon>Kitasatosporales</taxon>
        <taxon>Streptomycetaceae</taxon>
        <taxon>Streptomyces</taxon>
    </lineage>
</organism>
<keyword evidence="2" id="KW-0333">Golgi apparatus</keyword>
<dbReference type="InterPro" id="IPR038261">
    <property type="entry name" value="GPP34-like_sf"/>
</dbReference>
<protein>
    <submittedName>
        <fullName evidence="5">GPP34 family phosphoprotein</fullName>
    </submittedName>
</protein>
<dbReference type="Proteomes" id="UP001595829">
    <property type="component" value="Unassembled WGS sequence"/>
</dbReference>
<dbReference type="RefSeq" id="WP_345690669.1">
    <property type="nucleotide sequence ID" value="NZ_BAABIT010000001.1"/>
</dbReference>
<keyword evidence="6" id="KW-1185">Reference proteome</keyword>
<name>A0ABV9XBU8_9ACTN</name>
<dbReference type="Pfam" id="PF05719">
    <property type="entry name" value="GPP34"/>
    <property type="match status" value="1"/>
</dbReference>
<reference evidence="6" key="1">
    <citation type="journal article" date="2019" name="Int. J. Syst. Evol. Microbiol.">
        <title>The Global Catalogue of Microorganisms (GCM) 10K type strain sequencing project: providing services to taxonomists for standard genome sequencing and annotation.</title>
        <authorList>
            <consortium name="The Broad Institute Genomics Platform"/>
            <consortium name="The Broad Institute Genome Sequencing Center for Infectious Disease"/>
            <person name="Wu L."/>
            <person name="Ma J."/>
        </authorList>
    </citation>
    <scope>NUCLEOTIDE SEQUENCE [LARGE SCALE GENOMIC DNA]</scope>
    <source>
        <strain evidence="6">CGMCC 4.1648</strain>
    </source>
</reference>
<keyword evidence="3" id="KW-0446">Lipid-binding</keyword>
<dbReference type="InterPro" id="IPR008628">
    <property type="entry name" value="GPP34-like"/>
</dbReference>
<keyword evidence="4" id="KW-0472">Membrane</keyword>
<dbReference type="EMBL" id="JBHSJD010000007">
    <property type="protein sequence ID" value="MFC5022646.1"/>
    <property type="molecule type" value="Genomic_DNA"/>
</dbReference>